<keyword evidence="1" id="KW-1133">Transmembrane helix</keyword>
<gene>
    <name evidence="2" type="ORF">B0H17DRAFT_1127262</name>
</gene>
<dbReference type="Proteomes" id="UP001221757">
    <property type="component" value="Unassembled WGS sequence"/>
</dbReference>
<keyword evidence="1" id="KW-0812">Transmembrane</keyword>
<evidence type="ECO:0000256" key="1">
    <source>
        <dbReference type="SAM" id="Phobius"/>
    </source>
</evidence>
<sequence length="145" mass="15974">MKVLRGRIGVIDQSEESFGIWKVSRIPREYGFVRLQALEIIVEFRHSFGGMYRVSYVILGYPLAMVAILDVTLAPHALKFNALHSAPQCSMATLLETGEHKPANLPGGWGRVFTTIVTLSHCGGVLQGSERPLHAFTKGSTDFSD</sequence>
<feature type="transmembrane region" description="Helical" evidence="1">
    <location>
        <begin position="54"/>
        <end position="78"/>
    </location>
</feature>
<organism evidence="2 3">
    <name type="scientific">Mycena rosella</name>
    <name type="common">Pink bonnet</name>
    <name type="synonym">Agaricus rosellus</name>
    <dbReference type="NCBI Taxonomy" id="1033263"/>
    <lineage>
        <taxon>Eukaryota</taxon>
        <taxon>Fungi</taxon>
        <taxon>Dikarya</taxon>
        <taxon>Basidiomycota</taxon>
        <taxon>Agaricomycotina</taxon>
        <taxon>Agaricomycetes</taxon>
        <taxon>Agaricomycetidae</taxon>
        <taxon>Agaricales</taxon>
        <taxon>Marasmiineae</taxon>
        <taxon>Mycenaceae</taxon>
        <taxon>Mycena</taxon>
    </lineage>
</organism>
<comment type="caution">
    <text evidence="2">The sequence shown here is derived from an EMBL/GenBank/DDBJ whole genome shotgun (WGS) entry which is preliminary data.</text>
</comment>
<keyword evidence="3" id="KW-1185">Reference proteome</keyword>
<proteinExistence type="predicted"/>
<evidence type="ECO:0000313" key="3">
    <source>
        <dbReference type="Proteomes" id="UP001221757"/>
    </source>
</evidence>
<evidence type="ECO:0000313" key="2">
    <source>
        <dbReference type="EMBL" id="KAJ7703647.1"/>
    </source>
</evidence>
<dbReference type="EMBL" id="JARKIE010000012">
    <property type="protein sequence ID" value="KAJ7703647.1"/>
    <property type="molecule type" value="Genomic_DNA"/>
</dbReference>
<keyword evidence="1" id="KW-0472">Membrane</keyword>
<protein>
    <submittedName>
        <fullName evidence="2">Uncharacterized protein</fullName>
    </submittedName>
</protein>
<dbReference type="AlphaFoldDB" id="A0AAD7DZY8"/>
<reference evidence="2" key="1">
    <citation type="submission" date="2023-03" db="EMBL/GenBank/DDBJ databases">
        <title>Massive genome expansion in bonnet fungi (Mycena s.s.) driven by repeated elements and novel gene families across ecological guilds.</title>
        <authorList>
            <consortium name="Lawrence Berkeley National Laboratory"/>
            <person name="Harder C.B."/>
            <person name="Miyauchi S."/>
            <person name="Viragh M."/>
            <person name="Kuo A."/>
            <person name="Thoen E."/>
            <person name="Andreopoulos B."/>
            <person name="Lu D."/>
            <person name="Skrede I."/>
            <person name="Drula E."/>
            <person name="Henrissat B."/>
            <person name="Morin E."/>
            <person name="Kohler A."/>
            <person name="Barry K."/>
            <person name="LaButti K."/>
            <person name="Morin E."/>
            <person name="Salamov A."/>
            <person name="Lipzen A."/>
            <person name="Mereny Z."/>
            <person name="Hegedus B."/>
            <person name="Baldrian P."/>
            <person name="Stursova M."/>
            <person name="Weitz H."/>
            <person name="Taylor A."/>
            <person name="Grigoriev I.V."/>
            <person name="Nagy L.G."/>
            <person name="Martin F."/>
            <person name="Kauserud H."/>
        </authorList>
    </citation>
    <scope>NUCLEOTIDE SEQUENCE</scope>
    <source>
        <strain evidence="2">CBHHK067</strain>
    </source>
</reference>
<name>A0AAD7DZY8_MYCRO</name>
<accession>A0AAD7DZY8</accession>